<dbReference type="InterPro" id="IPR011032">
    <property type="entry name" value="GroES-like_sf"/>
</dbReference>
<dbReference type="EMBL" id="JAEVFJ010000010">
    <property type="protein sequence ID" value="KAH8102035.1"/>
    <property type="molecule type" value="Genomic_DNA"/>
</dbReference>
<dbReference type="InterPro" id="IPR013149">
    <property type="entry name" value="ADH-like_C"/>
</dbReference>
<dbReference type="Proteomes" id="UP000813824">
    <property type="component" value="Unassembled WGS sequence"/>
</dbReference>
<feature type="domain" description="Alcohol dehydrogenase-like C-terminal" evidence="2">
    <location>
        <begin position="175"/>
        <end position="293"/>
    </location>
</feature>
<evidence type="ECO:0000256" key="1">
    <source>
        <dbReference type="ARBA" id="ARBA00023002"/>
    </source>
</evidence>
<evidence type="ECO:0000259" key="3">
    <source>
        <dbReference type="Pfam" id="PF16884"/>
    </source>
</evidence>
<dbReference type="Pfam" id="PF16884">
    <property type="entry name" value="ADH_N_2"/>
    <property type="match status" value="1"/>
</dbReference>
<dbReference type="PANTHER" id="PTHR43205">
    <property type="entry name" value="PROSTAGLANDIN REDUCTASE"/>
    <property type="match status" value="1"/>
</dbReference>
<evidence type="ECO:0000313" key="5">
    <source>
        <dbReference type="Proteomes" id="UP000813824"/>
    </source>
</evidence>
<name>A0A8K0UQB8_9AGAR</name>
<dbReference type="OrthoDB" id="809632at2759"/>
<gene>
    <name evidence="4" type="ORF">BXZ70DRAFT_1015999</name>
</gene>
<dbReference type="SUPFAM" id="SSF51735">
    <property type="entry name" value="NAD(P)-binding Rossmann-fold domains"/>
    <property type="match status" value="1"/>
</dbReference>
<keyword evidence="1" id="KW-0560">Oxidoreductase</keyword>
<dbReference type="Gene3D" id="3.40.50.720">
    <property type="entry name" value="NAD(P)-binding Rossmann-like Domain"/>
    <property type="match status" value="1"/>
</dbReference>
<reference evidence="4" key="1">
    <citation type="journal article" date="2021" name="New Phytol.">
        <title>Evolutionary innovations through gain and loss of genes in the ectomycorrhizal Boletales.</title>
        <authorList>
            <person name="Wu G."/>
            <person name="Miyauchi S."/>
            <person name="Morin E."/>
            <person name="Kuo A."/>
            <person name="Drula E."/>
            <person name="Varga T."/>
            <person name="Kohler A."/>
            <person name="Feng B."/>
            <person name="Cao Y."/>
            <person name="Lipzen A."/>
            <person name="Daum C."/>
            <person name="Hundley H."/>
            <person name="Pangilinan J."/>
            <person name="Johnson J."/>
            <person name="Barry K."/>
            <person name="LaButti K."/>
            <person name="Ng V."/>
            <person name="Ahrendt S."/>
            <person name="Min B."/>
            <person name="Choi I.G."/>
            <person name="Park H."/>
            <person name="Plett J.M."/>
            <person name="Magnuson J."/>
            <person name="Spatafora J.W."/>
            <person name="Nagy L.G."/>
            <person name="Henrissat B."/>
            <person name="Grigoriev I.V."/>
            <person name="Yang Z.L."/>
            <person name="Xu J."/>
            <person name="Martin F.M."/>
        </authorList>
    </citation>
    <scope>NUCLEOTIDE SEQUENCE</scope>
    <source>
        <strain evidence="4">KKN 215</strain>
    </source>
</reference>
<dbReference type="Gene3D" id="3.90.180.10">
    <property type="entry name" value="Medium-chain alcohol dehydrogenases, catalytic domain"/>
    <property type="match status" value="1"/>
</dbReference>
<dbReference type="PANTHER" id="PTHR43205:SF7">
    <property type="entry name" value="PROSTAGLANDIN REDUCTASE 1"/>
    <property type="match status" value="1"/>
</dbReference>
<dbReference type="Pfam" id="PF00107">
    <property type="entry name" value="ADH_zinc_N"/>
    <property type="match status" value="1"/>
</dbReference>
<sequence length="355" mass="38821">MPVVTNGKLIYTAHPEREYEHGVHSKYVEEELNTDTIELNGGILVRLIAISSDPYMRYRMRDKSIPMFAPALTIGEPMDNFAVGQVVRSEDPNFTVGDYAAGFFEFANYSVYPGKSSHAFKFCFKVPKVPGLPLSSYTGTFGLAGKTAYTGWHLWGKEKAKTSKTLFVSGAGGALGLFLLEYVRIVSPHLKIIATAGTAEKLELCKKAGADVVFNYKEVDLEKALAEHGPIDIYWDNTAGPILDAALANINFFGLIIACGAVSEINHDPSAYVKYFGKIFQHCVTVHGFIFRFGPDAVRASEEFNKEVPPLVAAGKITILEDRFQGLKEAGRALESVHSGKNLGKAVVIVGEEEV</sequence>
<dbReference type="InterPro" id="IPR045010">
    <property type="entry name" value="MDR_fam"/>
</dbReference>
<dbReference type="GO" id="GO:0016628">
    <property type="term" value="F:oxidoreductase activity, acting on the CH-CH group of donors, NAD or NADP as acceptor"/>
    <property type="evidence" value="ECO:0007669"/>
    <property type="project" value="InterPro"/>
</dbReference>
<evidence type="ECO:0000313" key="4">
    <source>
        <dbReference type="EMBL" id="KAH8102035.1"/>
    </source>
</evidence>
<dbReference type="AlphaFoldDB" id="A0A8K0UQB8"/>
<comment type="caution">
    <text evidence="4">The sequence shown here is derived from an EMBL/GenBank/DDBJ whole genome shotgun (WGS) entry which is preliminary data.</text>
</comment>
<dbReference type="SUPFAM" id="SSF50129">
    <property type="entry name" value="GroES-like"/>
    <property type="match status" value="1"/>
</dbReference>
<dbReference type="InterPro" id="IPR036291">
    <property type="entry name" value="NAD(P)-bd_dom_sf"/>
</dbReference>
<evidence type="ECO:0000259" key="2">
    <source>
        <dbReference type="Pfam" id="PF00107"/>
    </source>
</evidence>
<proteinExistence type="predicted"/>
<dbReference type="InterPro" id="IPR041694">
    <property type="entry name" value="ADH_N_2"/>
</dbReference>
<organism evidence="4 5">
    <name type="scientific">Cristinia sonorae</name>
    <dbReference type="NCBI Taxonomy" id="1940300"/>
    <lineage>
        <taxon>Eukaryota</taxon>
        <taxon>Fungi</taxon>
        <taxon>Dikarya</taxon>
        <taxon>Basidiomycota</taxon>
        <taxon>Agaricomycotina</taxon>
        <taxon>Agaricomycetes</taxon>
        <taxon>Agaricomycetidae</taxon>
        <taxon>Agaricales</taxon>
        <taxon>Pleurotineae</taxon>
        <taxon>Stephanosporaceae</taxon>
        <taxon>Cristinia</taxon>
    </lineage>
</organism>
<accession>A0A8K0UQB8</accession>
<keyword evidence="5" id="KW-1185">Reference proteome</keyword>
<feature type="domain" description="Oxidoreductase N-terminal" evidence="3">
    <location>
        <begin position="40"/>
        <end position="117"/>
    </location>
</feature>
<dbReference type="CDD" id="cd05288">
    <property type="entry name" value="PGDH"/>
    <property type="match status" value="1"/>
</dbReference>
<protein>
    <submittedName>
        <fullName evidence="4">Alcohol dehydrogenase</fullName>
    </submittedName>
</protein>